<dbReference type="AlphaFoldDB" id="G8T718"/>
<dbReference type="Proteomes" id="UP000005438">
    <property type="component" value="Chromosome"/>
</dbReference>
<dbReference type="Gene3D" id="2.20.20.130">
    <property type="match status" value="1"/>
</dbReference>
<evidence type="ECO:0000256" key="1">
    <source>
        <dbReference type="ARBA" id="ARBA00004442"/>
    </source>
</evidence>
<dbReference type="Gene3D" id="1.25.40.900">
    <property type="match status" value="1"/>
</dbReference>
<organism evidence="9 10">
    <name type="scientific">Niastella koreensis (strain DSM 17620 / KACC 11465 / NBRC 106392 / GR20-10)</name>
    <dbReference type="NCBI Taxonomy" id="700598"/>
    <lineage>
        <taxon>Bacteria</taxon>
        <taxon>Pseudomonadati</taxon>
        <taxon>Bacteroidota</taxon>
        <taxon>Chitinophagia</taxon>
        <taxon>Chitinophagales</taxon>
        <taxon>Chitinophagaceae</taxon>
        <taxon>Niastella</taxon>
    </lineage>
</organism>
<dbReference type="Pfam" id="PF14322">
    <property type="entry name" value="SusD-like_3"/>
    <property type="match status" value="1"/>
</dbReference>
<dbReference type="Gene3D" id="1.25.40.390">
    <property type="match status" value="1"/>
</dbReference>
<dbReference type="Pfam" id="PF07980">
    <property type="entry name" value="SusD_RagB"/>
    <property type="match status" value="1"/>
</dbReference>
<comment type="subcellular location">
    <subcellularLocation>
        <location evidence="1">Cell outer membrane</location>
    </subcellularLocation>
</comment>
<keyword evidence="5" id="KW-0998">Cell outer membrane</keyword>
<evidence type="ECO:0000259" key="7">
    <source>
        <dbReference type="Pfam" id="PF07980"/>
    </source>
</evidence>
<dbReference type="InterPro" id="IPR012944">
    <property type="entry name" value="SusD_RagB_dom"/>
</dbReference>
<evidence type="ECO:0000313" key="10">
    <source>
        <dbReference type="Proteomes" id="UP000005438"/>
    </source>
</evidence>
<evidence type="ECO:0000256" key="2">
    <source>
        <dbReference type="ARBA" id="ARBA00006275"/>
    </source>
</evidence>
<gene>
    <name evidence="9" type="ordered locus">Niako_2700</name>
</gene>
<dbReference type="eggNOG" id="COG3193">
    <property type="taxonomic scope" value="Bacteria"/>
</dbReference>
<dbReference type="STRING" id="700598.Niako_2700"/>
<accession>G8T718</accession>
<feature type="chain" id="PRO_5003515949" evidence="6">
    <location>
        <begin position="20"/>
        <end position="478"/>
    </location>
</feature>
<proteinExistence type="inferred from homology"/>
<dbReference type="KEGG" id="nko:Niako_2700"/>
<protein>
    <submittedName>
        <fullName evidence="9">RagB/SusD domain-containing protein</fullName>
    </submittedName>
</protein>
<evidence type="ECO:0000256" key="3">
    <source>
        <dbReference type="ARBA" id="ARBA00022729"/>
    </source>
</evidence>
<feature type="signal peptide" evidence="6">
    <location>
        <begin position="1"/>
        <end position="19"/>
    </location>
</feature>
<dbReference type="InterPro" id="IPR033985">
    <property type="entry name" value="SusD-like_N"/>
</dbReference>
<name>G8T718_NIAKG</name>
<dbReference type="GO" id="GO:0009279">
    <property type="term" value="C:cell outer membrane"/>
    <property type="evidence" value="ECO:0007669"/>
    <property type="project" value="UniProtKB-SubCell"/>
</dbReference>
<feature type="domain" description="RagB/SusD" evidence="7">
    <location>
        <begin position="322"/>
        <end position="438"/>
    </location>
</feature>
<dbReference type="OrthoDB" id="1080118at2"/>
<evidence type="ECO:0000259" key="8">
    <source>
        <dbReference type="Pfam" id="PF14322"/>
    </source>
</evidence>
<evidence type="ECO:0000256" key="4">
    <source>
        <dbReference type="ARBA" id="ARBA00023136"/>
    </source>
</evidence>
<evidence type="ECO:0000256" key="6">
    <source>
        <dbReference type="SAM" id="SignalP"/>
    </source>
</evidence>
<dbReference type="HOGENOM" id="CLU_015553_3_5_10"/>
<dbReference type="PROSITE" id="PS51257">
    <property type="entry name" value="PROKAR_LIPOPROTEIN"/>
    <property type="match status" value="1"/>
</dbReference>
<dbReference type="InterPro" id="IPR011990">
    <property type="entry name" value="TPR-like_helical_dom_sf"/>
</dbReference>
<reference evidence="9 10" key="1">
    <citation type="submission" date="2011-12" db="EMBL/GenBank/DDBJ databases">
        <title>The complete genome of Niastella koreensis GR20-10.</title>
        <authorList>
            <consortium name="US DOE Joint Genome Institute (JGI-PGF)"/>
            <person name="Lucas S."/>
            <person name="Han J."/>
            <person name="Lapidus A."/>
            <person name="Bruce D."/>
            <person name="Goodwin L."/>
            <person name="Pitluck S."/>
            <person name="Peters L."/>
            <person name="Kyrpides N."/>
            <person name="Mavromatis K."/>
            <person name="Ivanova N."/>
            <person name="Mikhailova N."/>
            <person name="Davenport K."/>
            <person name="Saunders E."/>
            <person name="Detter J.C."/>
            <person name="Tapia R."/>
            <person name="Han C."/>
            <person name="Land M."/>
            <person name="Hauser L."/>
            <person name="Markowitz V."/>
            <person name="Cheng J.-F."/>
            <person name="Hugenholtz P."/>
            <person name="Woyke T."/>
            <person name="Wu D."/>
            <person name="Tindall B."/>
            <person name="Pomrenke H."/>
            <person name="Brambilla E."/>
            <person name="Klenk H.-P."/>
            <person name="Eisen J.A."/>
        </authorList>
    </citation>
    <scope>NUCLEOTIDE SEQUENCE [LARGE SCALE GENOMIC DNA]</scope>
    <source>
        <strain evidence="10">DSM 17620 / KACC 11465 / NBRC 106392 / GR20-10</strain>
    </source>
</reference>
<keyword evidence="4" id="KW-0472">Membrane</keyword>
<feature type="domain" description="SusD-like N-terminal" evidence="8">
    <location>
        <begin position="91"/>
        <end position="239"/>
    </location>
</feature>
<comment type="similarity">
    <text evidence="2">Belongs to the SusD family.</text>
</comment>
<dbReference type="EMBL" id="CP003178">
    <property type="protein sequence ID" value="AEV99039.1"/>
    <property type="molecule type" value="Genomic_DNA"/>
</dbReference>
<evidence type="ECO:0000313" key="9">
    <source>
        <dbReference type="EMBL" id="AEV99039.1"/>
    </source>
</evidence>
<dbReference type="SUPFAM" id="SSF48452">
    <property type="entry name" value="TPR-like"/>
    <property type="match status" value="1"/>
</dbReference>
<evidence type="ECO:0000256" key="5">
    <source>
        <dbReference type="ARBA" id="ARBA00023237"/>
    </source>
</evidence>
<sequence length="478" mass="52878">MKNYKLLFLNIFLSLLAMSCKKDFLDVTNPATVTREANVYDLNTTSAYLNGVYVNIAKDLFSFGSITAYPEIIADNLKPSGASVPYLFPEYSWSQLSSKNTVDAANSENVNKIWLNGYGIIRACNFVLEKSEEYRSENSQKADNMKAQALAIRAYINFLLVNTFAQAYNFTTDASHPGIPVVTSSDWAAPISDRQTVAGVYNAMIDDLNAAIPLFQAGTPSALTMNKNAAKALLARVYLFKGDYTAAKNTAREVGATVPIMPASSTGYPSKLFTTTETEALFQLSPSNSSSTTFSSVFVGATFVTYNYYLSTADMALLLKQYPSDIRAGWVTSSGTTWKVTKYPQGVIANYTIPAASYYQTIIRSSEMYLTAAEAYAQISNEDSARYYVNQIRSRATLPALPNTVTGASLLDSIYTERRRELCFEGLRMFDLLRWKKGVSRVDVWGNNKSLPYPSNKAIAPLPQQDVEGYQLTQNLDY</sequence>
<keyword evidence="3 6" id="KW-0732">Signal</keyword>